<comment type="subunit">
    <text evidence="6">Homodimer.</text>
</comment>
<dbReference type="PANTHER" id="PTHR21060:SF15">
    <property type="entry name" value="ACETATE KINASE-RELATED"/>
    <property type="match status" value="1"/>
</dbReference>
<dbReference type="GO" id="GO:0006083">
    <property type="term" value="P:acetate metabolic process"/>
    <property type="evidence" value="ECO:0007669"/>
    <property type="project" value="TreeGrafter"/>
</dbReference>
<reference evidence="8 9" key="1">
    <citation type="submission" date="2018-06" db="EMBL/GenBank/DDBJ databases">
        <title>Genomic Encyclopedia of Archaeal and Bacterial Type Strains, Phase II (KMG-II): from individual species to whole genera.</title>
        <authorList>
            <person name="Goeker M."/>
        </authorList>
    </citation>
    <scope>NUCLEOTIDE SEQUENCE [LARGE SCALE GENOMIC DNA]</scope>
    <source>
        <strain evidence="8 9">ATCC 29103</strain>
    </source>
</reference>
<comment type="similarity">
    <text evidence="1 6 7">Belongs to the acetokinase family.</text>
</comment>
<dbReference type="EMBL" id="QKLP01000002">
    <property type="protein sequence ID" value="PYF43654.1"/>
    <property type="molecule type" value="Genomic_DNA"/>
</dbReference>
<evidence type="ECO:0000256" key="1">
    <source>
        <dbReference type="ARBA" id="ARBA00008748"/>
    </source>
</evidence>
<dbReference type="InterPro" id="IPR000890">
    <property type="entry name" value="Aliphatic_acid_kin_short-chain"/>
</dbReference>
<dbReference type="Gene3D" id="3.30.420.40">
    <property type="match status" value="2"/>
</dbReference>
<keyword evidence="4 6" id="KW-0418">Kinase</keyword>
<comment type="cofactor">
    <cofactor evidence="6">
        <name>Mg(2+)</name>
        <dbReference type="ChEBI" id="CHEBI:18420"/>
    </cofactor>
    <cofactor evidence="6">
        <name>Mn(2+)</name>
        <dbReference type="ChEBI" id="CHEBI:29035"/>
    </cofactor>
    <text evidence="6">Mg(2+). Can also accept Mn(2+).</text>
</comment>
<dbReference type="EC" id="2.7.2.1" evidence="6"/>
<feature type="binding site" evidence="6">
    <location>
        <position position="381"/>
    </location>
    <ligand>
        <name>Mg(2+)</name>
        <dbReference type="ChEBI" id="CHEBI:18420"/>
    </ligand>
</feature>
<accession>A0A318U8B2</accession>
<dbReference type="PIRSF" id="PIRSF000722">
    <property type="entry name" value="Acetate_prop_kin"/>
    <property type="match status" value="1"/>
</dbReference>
<dbReference type="GO" id="GO:0008776">
    <property type="term" value="F:acetate kinase activity"/>
    <property type="evidence" value="ECO:0007669"/>
    <property type="project" value="UniProtKB-UniRule"/>
</dbReference>
<comment type="pathway">
    <text evidence="6">Metabolic intermediate biosynthesis; acetyl-CoA biosynthesis; acetyl-CoA from acetate: step 1/2.</text>
</comment>
<dbReference type="HAMAP" id="MF_00020">
    <property type="entry name" value="Acetate_kinase"/>
    <property type="match status" value="1"/>
</dbReference>
<dbReference type="InterPro" id="IPR043129">
    <property type="entry name" value="ATPase_NBD"/>
</dbReference>
<comment type="subcellular location">
    <subcellularLocation>
        <location evidence="6">Cytoplasm</location>
    </subcellularLocation>
</comment>
<proteinExistence type="inferred from homology"/>
<keyword evidence="5 6" id="KW-0067">ATP-binding</keyword>
<dbReference type="UniPathway" id="UPA00340">
    <property type="reaction ID" value="UER00458"/>
</dbReference>
<feature type="binding site" evidence="6">
    <location>
        <position position="8"/>
    </location>
    <ligand>
        <name>Mg(2+)</name>
        <dbReference type="ChEBI" id="CHEBI:18420"/>
    </ligand>
</feature>
<evidence type="ECO:0000256" key="3">
    <source>
        <dbReference type="ARBA" id="ARBA00022741"/>
    </source>
</evidence>
<dbReference type="GO" id="GO:0005737">
    <property type="term" value="C:cytoplasm"/>
    <property type="evidence" value="ECO:0007669"/>
    <property type="project" value="UniProtKB-SubCell"/>
</dbReference>
<feature type="binding site" evidence="6">
    <location>
        <begin position="326"/>
        <end position="330"/>
    </location>
    <ligand>
        <name>ATP</name>
        <dbReference type="ChEBI" id="CHEBI:30616"/>
    </ligand>
</feature>
<feature type="site" description="Transition state stabilizer" evidence="6">
    <location>
        <position position="236"/>
    </location>
</feature>
<dbReference type="InterPro" id="IPR004372">
    <property type="entry name" value="Ac/propionate_kinase"/>
</dbReference>
<keyword evidence="6" id="KW-0479">Metal-binding</keyword>
<dbReference type="RefSeq" id="WP_110858149.1">
    <property type="nucleotide sequence ID" value="NZ_LS991949.1"/>
</dbReference>
<comment type="caution">
    <text evidence="8">The sequence shown here is derived from an EMBL/GenBank/DDBJ whole genome shotgun (WGS) entry which is preliminary data.</text>
</comment>
<feature type="binding site" evidence="6">
    <location>
        <begin position="203"/>
        <end position="207"/>
    </location>
    <ligand>
        <name>ATP</name>
        <dbReference type="ChEBI" id="CHEBI:30616"/>
    </ligand>
</feature>
<dbReference type="SUPFAM" id="SSF53067">
    <property type="entry name" value="Actin-like ATPase domain"/>
    <property type="match status" value="2"/>
</dbReference>
<dbReference type="PROSITE" id="PS01075">
    <property type="entry name" value="ACETATE_KINASE_1"/>
    <property type="match status" value="1"/>
</dbReference>
<dbReference type="NCBIfam" id="TIGR00016">
    <property type="entry name" value="ackA"/>
    <property type="match status" value="1"/>
</dbReference>
<organism evidence="8 9">
    <name type="scientific">Metamycoplasma alkalescens</name>
    <dbReference type="NCBI Taxonomy" id="45363"/>
    <lineage>
        <taxon>Bacteria</taxon>
        <taxon>Bacillati</taxon>
        <taxon>Mycoplasmatota</taxon>
        <taxon>Mycoplasmoidales</taxon>
        <taxon>Metamycoplasmataceae</taxon>
        <taxon>Metamycoplasma</taxon>
    </lineage>
</organism>
<evidence type="ECO:0000256" key="4">
    <source>
        <dbReference type="ARBA" id="ARBA00022777"/>
    </source>
</evidence>
<dbReference type="InterPro" id="IPR023865">
    <property type="entry name" value="Aliphatic_acid_kinase_CS"/>
</dbReference>
<evidence type="ECO:0000256" key="7">
    <source>
        <dbReference type="RuleBase" id="RU003835"/>
    </source>
</evidence>
<feature type="active site" description="Proton donor/acceptor" evidence="6">
    <location>
        <position position="145"/>
    </location>
</feature>
<comment type="catalytic activity">
    <reaction evidence="6">
        <text>acetate + ATP = acetyl phosphate + ADP</text>
        <dbReference type="Rhea" id="RHEA:11352"/>
        <dbReference type="ChEBI" id="CHEBI:22191"/>
        <dbReference type="ChEBI" id="CHEBI:30089"/>
        <dbReference type="ChEBI" id="CHEBI:30616"/>
        <dbReference type="ChEBI" id="CHEBI:456216"/>
        <dbReference type="EC" id="2.7.2.1"/>
    </reaction>
</comment>
<evidence type="ECO:0000256" key="6">
    <source>
        <dbReference type="HAMAP-Rule" id="MF_00020"/>
    </source>
</evidence>
<keyword evidence="6" id="KW-0460">Magnesium</keyword>
<dbReference type="GO" id="GO:0000287">
    <property type="term" value="F:magnesium ion binding"/>
    <property type="evidence" value="ECO:0007669"/>
    <property type="project" value="UniProtKB-UniRule"/>
</dbReference>
<sequence length="392" mass="44106">MEKILVINAGSSSIKWTLFNQDLKIEAKGIAQRIKMQEGILTLDYMGKKTDTSMPLPSFLETVKQLVKQWKDHNIIADFKEINKVSFRIVNGGPNLQKTTIISPKALEWLKSSIDLAPIHNPGAIAAIEAFQQLLPHAKMSMHFDTSFHQTLPKKAYTYPINKKITDDLNIRKYGFHGLNHHYITLKCQEIFNKKNVNIVNLHIGNGASLCAIKNSQSIDTSMGFTPLAGVMMGTRSGDIDASIIPYIMKHKNMSIEEAFAMLNEQSGMLGVSGISSDLRDVQEFKNKNPQADFALDLYAQKIADYLVLYLNKINDKIDAIVFTAGVGENDNDMRQAVIDKINLVNLEIDAQKNQDRNFKDYKLISSEKSQIPIYVIRADEELFIAKEAINL</sequence>
<feature type="binding site" evidence="6">
    <location>
        <begin position="278"/>
        <end position="280"/>
    </location>
    <ligand>
        <name>ATP</name>
        <dbReference type="ChEBI" id="CHEBI:30616"/>
    </ligand>
</feature>
<dbReference type="Proteomes" id="UP000247715">
    <property type="component" value="Unassembled WGS sequence"/>
</dbReference>
<evidence type="ECO:0000256" key="5">
    <source>
        <dbReference type="ARBA" id="ARBA00022840"/>
    </source>
</evidence>
<dbReference type="AlphaFoldDB" id="A0A318U8B2"/>
<feature type="binding site" evidence="6">
    <location>
        <position position="88"/>
    </location>
    <ligand>
        <name>substrate</name>
    </ligand>
</feature>
<dbReference type="GO" id="GO:0005524">
    <property type="term" value="F:ATP binding"/>
    <property type="evidence" value="ECO:0007669"/>
    <property type="project" value="UniProtKB-KW"/>
</dbReference>
<dbReference type="GO" id="GO:0006085">
    <property type="term" value="P:acetyl-CoA biosynthetic process"/>
    <property type="evidence" value="ECO:0007669"/>
    <property type="project" value="UniProtKB-UniRule"/>
</dbReference>
<keyword evidence="3 6" id="KW-0547">Nucleotide-binding</keyword>
<dbReference type="PRINTS" id="PR00471">
    <property type="entry name" value="ACETATEKNASE"/>
</dbReference>
<gene>
    <name evidence="6" type="primary">ackA</name>
    <name evidence="8" type="ORF">BCF88_10222</name>
</gene>
<dbReference type="PANTHER" id="PTHR21060">
    <property type="entry name" value="ACETATE KINASE"/>
    <property type="match status" value="1"/>
</dbReference>
<comment type="function">
    <text evidence="6">Catalyzes the formation of acetyl phosphate from acetate and ATP. Can also catalyze the reverse reaction.</text>
</comment>
<feature type="binding site" evidence="6">
    <location>
        <position position="15"/>
    </location>
    <ligand>
        <name>ATP</name>
        <dbReference type="ChEBI" id="CHEBI:30616"/>
    </ligand>
</feature>
<dbReference type="Pfam" id="PF00871">
    <property type="entry name" value="Acetate_kinase"/>
    <property type="match status" value="1"/>
</dbReference>
<evidence type="ECO:0000256" key="2">
    <source>
        <dbReference type="ARBA" id="ARBA00022679"/>
    </source>
</evidence>
<protein>
    <recommendedName>
        <fullName evidence="6">Acetate kinase</fullName>
        <ecNumber evidence="6">2.7.2.1</ecNumber>
    </recommendedName>
    <alternativeName>
        <fullName evidence="6">Acetokinase</fullName>
    </alternativeName>
</protein>
<feature type="site" description="Transition state stabilizer" evidence="6">
    <location>
        <position position="177"/>
    </location>
</feature>
<evidence type="ECO:0000313" key="8">
    <source>
        <dbReference type="EMBL" id="PYF43654.1"/>
    </source>
</evidence>
<name>A0A318U8B2_9BACT</name>
<keyword evidence="2 6" id="KW-0808">Transferase</keyword>
<keyword evidence="6" id="KW-0963">Cytoplasm</keyword>
<evidence type="ECO:0000313" key="9">
    <source>
        <dbReference type="Proteomes" id="UP000247715"/>
    </source>
</evidence>